<comment type="caution">
    <text evidence="7">The sequence shown here is derived from an EMBL/GenBank/DDBJ whole genome shotgun (WGS) entry which is preliminary data.</text>
</comment>
<organism evidence="7 8">
    <name type="scientific">Pseudoalteromonas rubra</name>
    <dbReference type="NCBI Taxonomy" id="43658"/>
    <lineage>
        <taxon>Bacteria</taxon>
        <taxon>Pseudomonadati</taxon>
        <taxon>Pseudomonadota</taxon>
        <taxon>Gammaproteobacteria</taxon>
        <taxon>Alteromonadales</taxon>
        <taxon>Pseudoalteromonadaceae</taxon>
        <taxon>Pseudoalteromonas</taxon>
    </lineage>
</organism>
<dbReference type="CDD" id="cd07185">
    <property type="entry name" value="OmpA_C-like"/>
    <property type="match status" value="1"/>
</dbReference>
<dbReference type="AlphaFoldDB" id="A0A0F4QG46"/>
<dbReference type="PATRIC" id="fig|43658.5.peg.4015"/>
<dbReference type="InterPro" id="IPR050330">
    <property type="entry name" value="Bact_OuterMem_StrucFunc"/>
</dbReference>
<evidence type="ECO:0000256" key="1">
    <source>
        <dbReference type="ARBA" id="ARBA00004442"/>
    </source>
</evidence>
<dbReference type="PROSITE" id="PS01068">
    <property type="entry name" value="OMPA_1"/>
    <property type="match status" value="1"/>
</dbReference>
<evidence type="ECO:0000259" key="6">
    <source>
        <dbReference type="PROSITE" id="PS51123"/>
    </source>
</evidence>
<dbReference type="Pfam" id="PF13441">
    <property type="entry name" value="Gly-zipper_YMGG"/>
    <property type="match status" value="1"/>
</dbReference>
<dbReference type="PANTHER" id="PTHR30329:SF21">
    <property type="entry name" value="LIPOPROTEIN YIAD-RELATED"/>
    <property type="match status" value="1"/>
</dbReference>
<dbReference type="InterPro" id="IPR006664">
    <property type="entry name" value="OMP_bac"/>
</dbReference>
<feature type="compositionally biased region" description="Polar residues" evidence="5">
    <location>
        <begin position="185"/>
        <end position="196"/>
    </location>
</feature>
<sequence length="211" mass="21904">MNMTINKILLGAAALAALSGCEMNNTGKGAAIGAATGAVLGKATGNHKDKRIAIGAAVGAIAGAAIGNYMDQQEAAFNEELAGTGVEVVREGDQMRLVLPANITFATGQSTISPGFNKTLQGIARVMQKYDKTFLTIIGHTDSAGSAGFNQTLSEQRANSVKQSLLSYQINPARIDAQGMGESQPVASNNTEQGKAQNRRVEIKIIPNQAS</sequence>
<dbReference type="PROSITE" id="PS51123">
    <property type="entry name" value="OMPA_2"/>
    <property type="match status" value="1"/>
</dbReference>
<gene>
    <name evidence="7" type="ORF">TW77_18980</name>
</gene>
<keyword evidence="3" id="KW-0998">Cell outer membrane</keyword>
<name>A0A0F4QG46_9GAMM</name>
<dbReference type="SUPFAM" id="SSF103088">
    <property type="entry name" value="OmpA-like"/>
    <property type="match status" value="1"/>
</dbReference>
<dbReference type="EMBL" id="JXYA01000047">
    <property type="protein sequence ID" value="KJZ06576.1"/>
    <property type="molecule type" value="Genomic_DNA"/>
</dbReference>
<feature type="region of interest" description="Disordered" evidence="5">
    <location>
        <begin position="180"/>
        <end position="211"/>
    </location>
</feature>
<keyword evidence="8" id="KW-1185">Reference proteome</keyword>
<keyword evidence="2 4" id="KW-0472">Membrane</keyword>
<dbReference type="Gene3D" id="3.30.1330.60">
    <property type="entry name" value="OmpA-like domain"/>
    <property type="match status" value="1"/>
</dbReference>
<dbReference type="InterPro" id="IPR006690">
    <property type="entry name" value="OMPA-like_CS"/>
</dbReference>
<evidence type="ECO:0000313" key="7">
    <source>
        <dbReference type="EMBL" id="KJZ06576.1"/>
    </source>
</evidence>
<accession>A0A0F4QG46</accession>
<dbReference type="PANTHER" id="PTHR30329">
    <property type="entry name" value="STATOR ELEMENT OF FLAGELLAR MOTOR COMPLEX"/>
    <property type="match status" value="1"/>
</dbReference>
<evidence type="ECO:0000256" key="5">
    <source>
        <dbReference type="SAM" id="MobiDB-lite"/>
    </source>
</evidence>
<dbReference type="GO" id="GO:0009279">
    <property type="term" value="C:cell outer membrane"/>
    <property type="evidence" value="ECO:0007669"/>
    <property type="project" value="UniProtKB-SubCell"/>
</dbReference>
<dbReference type="Proteomes" id="UP000033452">
    <property type="component" value="Unassembled WGS sequence"/>
</dbReference>
<dbReference type="InterPro" id="IPR006665">
    <property type="entry name" value="OmpA-like"/>
</dbReference>
<feature type="domain" description="OmpA-like" evidence="6">
    <location>
        <begin position="92"/>
        <end position="209"/>
    </location>
</feature>
<dbReference type="InterPro" id="IPR036737">
    <property type="entry name" value="OmpA-like_sf"/>
</dbReference>
<dbReference type="PROSITE" id="PS51257">
    <property type="entry name" value="PROKAR_LIPOPROTEIN"/>
    <property type="match status" value="1"/>
</dbReference>
<evidence type="ECO:0000256" key="4">
    <source>
        <dbReference type="PROSITE-ProRule" id="PRU00473"/>
    </source>
</evidence>
<dbReference type="Pfam" id="PF00691">
    <property type="entry name" value="OmpA"/>
    <property type="match status" value="1"/>
</dbReference>
<comment type="subcellular location">
    <subcellularLocation>
        <location evidence="1">Cell outer membrane</location>
    </subcellularLocation>
</comment>
<dbReference type="InterPro" id="IPR027367">
    <property type="entry name" value="Gly-zipper_YMGG"/>
</dbReference>
<proteinExistence type="predicted"/>
<evidence type="ECO:0000256" key="3">
    <source>
        <dbReference type="ARBA" id="ARBA00023237"/>
    </source>
</evidence>
<reference evidence="7 8" key="1">
    <citation type="journal article" date="2015" name="BMC Genomics">
        <title>Genome mining reveals unlocked bioactive potential of marine Gram-negative bacteria.</title>
        <authorList>
            <person name="Machado H."/>
            <person name="Sonnenschein E.C."/>
            <person name="Melchiorsen J."/>
            <person name="Gram L."/>
        </authorList>
    </citation>
    <scope>NUCLEOTIDE SEQUENCE [LARGE SCALE GENOMIC DNA]</scope>
    <source>
        <strain evidence="7 8">S2471</strain>
    </source>
</reference>
<evidence type="ECO:0000313" key="8">
    <source>
        <dbReference type="Proteomes" id="UP000033452"/>
    </source>
</evidence>
<evidence type="ECO:0000256" key="2">
    <source>
        <dbReference type="ARBA" id="ARBA00023136"/>
    </source>
</evidence>
<dbReference type="PRINTS" id="PR01021">
    <property type="entry name" value="OMPADOMAIN"/>
</dbReference>
<protein>
    <submittedName>
        <fullName evidence="7">Membrane protein</fullName>
    </submittedName>
</protein>